<proteinExistence type="predicted"/>
<dbReference type="Proteomes" id="UP000006322">
    <property type="component" value="Unassembled WGS sequence"/>
</dbReference>
<dbReference type="EMBL" id="BAER01000044">
    <property type="protein sequence ID" value="GAC32628.1"/>
    <property type="molecule type" value="Genomic_DNA"/>
</dbReference>
<comment type="caution">
    <text evidence="2">The sequence shown here is derived from an EMBL/GenBank/DDBJ whole genome shotgun (WGS) entry which is preliminary data.</text>
</comment>
<accession>K6ZV07</accession>
<keyword evidence="1" id="KW-0472">Membrane</keyword>
<gene>
    <name evidence="2" type="ORF">GPLA_1718</name>
</gene>
<dbReference type="AlphaFoldDB" id="K6ZV07"/>
<evidence type="ECO:0000256" key="1">
    <source>
        <dbReference type="SAM" id="Phobius"/>
    </source>
</evidence>
<evidence type="ECO:0000313" key="2">
    <source>
        <dbReference type="EMBL" id="GAC32628.1"/>
    </source>
</evidence>
<name>K6ZV07_9ALTE</name>
<keyword evidence="1" id="KW-1133">Transmembrane helix</keyword>
<dbReference type="RefSeq" id="WP_007104415.1">
    <property type="nucleotide sequence ID" value="NZ_BAER01000044.1"/>
</dbReference>
<sequence>MELPSGAFIMIWATIAGIITAVVALVSMIISKEQKISEYRESRRRRIRQEAAQYLAQIDTLFKLYECELKSTKQNCLTDMELQKFRCSHKENIYQLFEMRHRLFLRLTPERSPKLKESLESIDQVFFGTSFCEDTLHIHRDSIIKEVQGILRYEWKRVKSGEPDYQKTEKTSKTAIKCLLLFLIVLFGYGTYIFFKS</sequence>
<dbReference type="OrthoDB" id="5919045at2"/>
<organism evidence="2 3">
    <name type="scientific">Paraglaciecola polaris LMG 21857</name>
    <dbReference type="NCBI Taxonomy" id="1129793"/>
    <lineage>
        <taxon>Bacteria</taxon>
        <taxon>Pseudomonadati</taxon>
        <taxon>Pseudomonadota</taxon>
        <taxon>Gammaproteobacteria</taxon>
        <taxon>Alteromonadales</taxon>
        <taxon>Alteromonadaceae</taxon>
        <taxon>Paraglaciecola</taxon>
    </lineage>
</organism>
<feature type="transmembrane region" description="Helical" evidence="1">
    <location>
        <begin position="6"/>
        <end position="30"/>
    </location>
</feature>
<evidence type="ECO:0000313" key="3">
    <source>
        <dbReference type="Proteomes" id="UP000006322"/>
    </source>
</evidence>
<reference evidence="3" key="1">
    <citation type="journal article" date="2014" name="Environ. Microbiol.">
        <title>Comparative genomics of the marine bacterial genus Glaciecola reveals the high degree of genomic diversity and genomic characteristic for cold adaptation.</title>
        <authorList>
            <person name="Qin Q.L."/>
            <person name="Xie B.B."/>
            <person name="Yu Y."/>
            <person name="Shu Y.L."/>
            <person name="Rong J.C."/>
            <person name="Zhang Y.J."/>
            <person name="Zhao D.L."/>
            <person name="Chen X.L."/>
            <person name="Zhang X.Y."/>
            <person name="Chen B."/>
            <person name="Zhou B.C."/>
            <person name="Zhang Y.Z."/>
        </authorList>
    </citation>
    <scope>NUCLEOTIDE SEQUENCE [LARGE SCALE GENOMIC DNA]</scope>
    <source>
        <strain evidence="3">LMG 21857</strain>
    </source>
</reference>
<keyword evidence="3" id="KW-1185">Reference proteome</keyword>
<protein>
    <submittedName>
        <fullName evidence="2">Uncharacterized protein</fullName>
    </submittedName>
</protein>
<feature type="transmembrane region" description="Helical" evidence="1">
    <location>
        <begin position="175"/>
        <end position="195"/>
    </location>
</feature>
<keyword evidence="1" id="KW-0812">Transmembrane</keyword>